<reference evidence="4" key="1">
    <citation type="submission" date="2009-11" db="EMBL/GenBank/DDBJ databases">
        <title>The complete genome of Sulfurospirillum deleyianum DSM 6946.</title>
        <authorList>
            <consortium name="US DOE Joint Genome Institute (JGI-PGF)"/>
            <person name="Lucas S."/>
            <person name="Copeland A."/>
            <person name="Lapidus A."/>
            <person name="Glavina del Rio T."/>
            <person name="Dalin E."/>
            <person name="Tice H."/>
            <person name="Bruce D."/>
            <person name="Goodwin L."/>
            <person name="Pitluck S."/>
            <person name="Kyrpides N."/>
            <person name="Mavromatis K."/>
            <person name="Ivanova N."/>
            <person name="Ovchinnikova G."/>
            <person name="Munk A.C."/>
            <person name="Lu M."/>
            <person name="Brettin T."/>
            <person name="Detter J.C."/>
            <person name="Han C."/>
            <person name="Tapia R."/>
            <person name="Larimer F."/>
            <person name="Land M."/>
            <person name="Hauser L."/>
            <person name="Markowitz V."/>
            <person name="Cheng J.F."/>
            <person name="Hugenholtz P."/>
            <person name="Woyke T."/>
            <person name="Wu D."/>
            <person name="Aumann P."/>
            <person name="Schneider S."/>
            <person name="Lang E."/>
            <person name="Spring S."/>
            <person name="Klenk H.P."/>
            <person name="Eisen J.A."/>
        </authorList>
    </citation>
    <scope>NUCLEOTIDE SEQUENCE [LARGE SCALE GENOMIC DNA]</scope>
    <source>
        <strain evidence="4">ATCC 51133 / DSM 6946 / 5175</strain>
    </source>
</reference>
<evidence type="ECO:0000313" key="3">
    <source>
        <dbReference type="EMBL" id="ACZ11410.1"/>
    </source>
</evidence>
<dbReference type="RefSeq" id="WP_012856176.1">
    <property type="nucleotide sequence ID" value="NC_013512.1"/>
</dbReference>
<dbReference type="NCBIfam" id="TIGR00254">
    <property type="entry name" value="GGDEF"/>
    <property type="match status" value="1"/>
</dbReference>
<dbReference type="AlphaFoldDB" id="D1AZE3"/>
<dbReference type="PROSITE" id="PS50887">
    <property type="entry name" value="GGDEF"/>
    <property type="match status" value="1"/>
</dbReference>
<dbReference type="EMBL" id="CP001816">
    <property type="protein sequence ID" value="ACZ11410.1"/>
    <property type="molecule type" value="Genomic_DNA"/>
</dbReference>
<dbReference type="SMART" id="SM00267">
    <property type="entry name" value="GGDEF"/>
    <property type="match status" value="1"/>
</dbReference>
<feature type="transmembrane region" description="Helical" evidence="1">
    <location>
        <begin position="5"/>
        <end position="25"/>
    </location>
</feature>
<dbReference type="InterPro" id="IPR043128">
    <property type="entry name" value="Rev_trsase/Diguanyl_cyclase"/>
</dbReference>
<dbReference type="eggNOG" id="COG3706">
    <property type="taxonomic scope" value="Bacteria"/>
</dbReference>
<evidence type="ECO:0000313" key="4">
    <source>
        <dbReference type="Proteomes" id="UP000002222"/>
    </source>
</evidence>
<accession>D1AZE3</accession>
<dbReference type="OrthoDB" id="5338181at2"/>
<dbReference type="KEGG" id="sdl:Sdel_0373"/>
<evidence type="ECO:0000259" key="2">
    <source>
        <dbReference type="PROSITE" id="PS50887"/>
    </source>
</evidence>
<dbReference type="InterPro" id="IPR029787">
    <property type="entry name" value="Nucleotide_cyclase"/>
</dbReference>
<dbReference type="Pfam" id="PF00990">
    <property type="entry name" value="GGDEF"/>
    <property type="match status" value="1"/>
</dbReference>
<dbReference type="STRING" id="525898.Sdel_0373"/>
<feature type="domain" description="GGDEF" evidence="2">
    <location>
        <begin position="278"/>
        <end position="407"/>
    </location>
</feature>
<dbReference type="HOGENOM" id="CLU_652000_0_0_7"/>
<keyword evidence="1" id="KW-0472">Membrane</keyword>
<evidence type="ECO:0000256" key="1">
    <source>
        <dbReference type="SAM" id="Phobius"/>
    </source>
</evidence>
<dbReference type="Proteomes" id="UP000002222">
    <property type="component" value="Chromosome"/>
</dbReference>
<keyword evidence="4" id="KW-1185">Reference proteome</keyword>
<keyword evidence="1" id="KW-1133">Transmembrane helix</keyword>
<proteinExistence type="predicted"/>
<keyword evidence="1" id="KW-0812">Transmembrane</keyword>
<dbReference type="InterPro" id="IPR000160">
    <property type="entry name" value="GGDEF_dom"/>
</dbReference>
<organism evidence="3 4">
    <name type="scientific">Sulfurospirillum deleyianum (strain ATCC 51133 / DSM 6946 / 5175)</name>
    <dbReference type="NCBI Taxonomy" id="525898"/>
    <lineage>
        <taxon>Bacteria</taxon>
        <taxon>Pseudomonadati</taxon>
        <taxon>Campylobacterota</taxon>
        <taxon>Epsilonproteobacteria</taxon>
        <taxon>Campylobacterales</taxon>
        <taxon>Sulfurospirillaceae</taxon>
        <taxon>Sulfurospirillum</taxon>
    </lineage>
</organism>
<protein>
    <submittedName>
        <fullName evidence="3">Diguanylate cyclase</fullName>
    </submittedName>
</protein>
<dbReference type="Gene3D" id="3.30.70.270">
    <property type="match status" value="1"/>
</dbReference>
<dbReference type="SUPFAM" id="SSF55073">
    <property type="entry name" value="Nucleotide cyclase"/>
    <property type="match status" value="1"/>
</dbReference>
<reference evidence="3 4" key="2">
    <citation type="journal article" date="2010" name="Stand. Genomic Sci.">
        <title>Complete genome sequence of Sulfurospirillum deleyianum type strain (5175).</title>
        <authorList>
            <person name="Sikorski J."/>
            <person name="Lapidus A."/>
            <person name="Copeland A."/>
            <person name="Glavina Del Rio T."/>
            <person name="Nolan M."/>
            <person name="Lucas S."/>
            <person name="Chen F."/>
            <person name="Tice H."/>
            <person name="Cheng J.F."/>
            <person name="Saunders E."/>
            <person name="Bruce D."/>
            <person name="Goodwin L."/>
            <person name="Pitluck S."/>
            <person name="Ovchinnikova G."/>
            <person name="Pati A."/>
            <person name="Ivanova N."/>
            <person name="Mavromatis K."/>
            <person name="Chen A."/>
            <person name="Palaniappan K."/>
            <person name="Chain P."/>
            <person name="Land M."/>
            <person name="Hauser L."/>
            <person name="Chang Y.J."/>
            <person name="Jeffries C.D."/>
            <person name="Brettin T."/>
            <person name="Detter J.C."/>
            <person name="Han C."/>
            <person name="Rohde M."/>
            <person name="Lang E."/>
            <person name="Spring S."/>
            <person name="Goker M."/>
            <person name="Bristow J."/>
            <person name="Eisen J.A."/>
            <person name="Markowitz V."/>
            <person name="Hugenholtz P."/>
            <person name="Kyrpides N.C."/>
            <person name="Klenk H.P."/>
        </authorList>
    </citation>
    <scope>NUCLEOTIDE SEQUENCE [LARGE SCALE GENOMIC DNA]</scope>
    <source>
        <strain evidence="4">ATCC 51133 / DSM 6946 / 5175</strain>
    </source>
</reference>
<sequence>MKKSFYLFLAFGITLVYLLFNAYTLTVRYNTSFLEELLFQTPHSLFLHTLFIASFLFFTTLLPLFFKEKKPPVDLEEVRTLETLSNTLFSSLALKFNIIKAQEKLEALLHLEGSLLFIYEKESFSLYNENAFIKTMFRSKDIFPFRTNYERSPVEEIAIRCFIDKSSFTQEHIKVDKKTITLFTFLLKTEEEGRILGSLMLATSDPALIEAHLLLIQKYLLMLTFALSLAFKKEQLQKLDEQYSNENGSFDKLLNVFNYEKLDEHLFYEFKRHKRYHTELTLMLVEINMLENLSKVFPTETVTTFKKEFVQLIHKYIREVDIFGKWTQNRFAIIIPDSDFRAAVGLAKKLQGILETTKFAKIGTISCSYGITSLAPKDTLGSLKSRAENALVRATIHQGNAIEVKLQHGVSNDDTLE</sequence>
<name>D1AZE3_SULD5</name>
<feature type="transmembrane region" description="Helical" evidence="1">
    <location>
        <begin position="45"/>
        <end position="66"/>
    </location>
</feature>
<gene>
    <name evidence="3" type="ordered locus">Sdel_0373</name>
</gene>